<dbReference type="GO" id="GO:0016301">
    <property type="term" value="F:kinase activity"/>
    <property type="evidence" value="ECO:0007669"/>
    <property type="project" value="UniProtKB-KW"/>
</dbReference>
<reference evidence="1" key="1">
    <citation type="journal article" date="2023" name="GigaByte">
        <title>Genome assembly of the bearded iris, Iris pallida Lam.</title>
        <authorList>
            <person name="Bruccoleri R.E."/>
            <person name="Oakeley E.J."/>
            <person name="Faust A.M.E."/>
            <person name="Altorfer M."/>
            <person name="Dessus-Babus S."/>
            <person name="Burckhardt D."/>
            <person name="Oertli M."/>
            <person name="Naumann U."/>
            <person name="Petersen F."/>
            <person name="Wong J."/>
        </authorList>
    </citation>
    <scope>NUCLEOTIDE SEQUENCE</scope>
    <source>
        <strain evidence="1">GSM-AAB239-AS_SAM_17_03QT</strain>
    </source>
</reference>
<evidence type="ECO:0000313" key="2">
    <source>
        <dbReference type="Proteomes" id="UP001140949"/>
    </source>
</evidence>
<proteinExistence type="predicted"/>
<protein>
    <submittedName>
        <fullName evidence="1">Proline-rich receptor-like protein kinase PERK13</fullName>
    </submittedName>
</protein>
<keyword evidence="1" id="KW-0675">Receptor</keyword>
<reference evidence="1" key="2">
    <citation type="submission" date="2023-04" db="EMBL/GenBank/DDBJ databases">
        <authorList>
            <person name="Bruccoleri R.E."/>
            <person name="Oakeley E.J."/>
            <person name="Faust A.-M."/>
            <person name="Dessus-Babus S."/>
            <person name="Altorfer M."/>
            <person name="Burckhardt D."/>
            <person name="Oertli M."/>
            <person name="Naumann U."/>
            <person name="Petersen F."/>
            <person name="Wong J."/>
        </authorList>
    </citation>
    <scope>NUCLEOTIDE SEQUENCE</scope>
    <source>
        <strain evidence="1">GSM-AAB239-AS_SAM_17_03QT</strain>
        <tissue evidence="1">Leaf</tissue>
    </source>
</reference>
<dbReference type="Proteomes" id="UP001140949">
    <property type="component" value="Unassembled WGS sequence"/>
</dbReference>
<organism evidence="1 2">
    <name type="scientific">Iris pallida</name>
    <name type="common">Sweet iris</name>
    <dbReference type="NCBI Taxonomy" id="29817"/>
    <lineage>
        <taxon>Eukaryota</taxon>
        <taxon>Viridiplantae</taxon>
        <taxon>Streptophyta</taxon>
        <taxon>Embryophyta</taxon>
        <taxon>Tracheophyta</taxon>
        <taxon>Spermatophyta</taxon>
        <taxon>Magnoliopsida</taxon>
        <taxon>Liliopsida</taxon>
        <taxon>Asparagales</taxon>
        <taxon>Iridaceae</taxon>
        <taxon>Iridoideae</taxon>
        <taxon>Irideae</taxon>
        <taxon>Iris</taxon>
    </lineage>
</organism>
<keyword evidence="1" id="KW-0808">Transferase</keyword>
<accession>A0AAX6FVH4</accession>
<dbReference type="AlphaFoldDB" id="A0AAX6FVH4"/>
<keyword evidence="2" id="KW-1185">Reference proteome</keyword>
<sequence>MGSHRRRVGRRRSEGSTLDARLWPWATFRSEQRLGLGLRFDSLFGVMSELFGHGRVV</sequence>
<comment type="caution">
    <text evidence="1">The sequence shown here is derived from an EMBL/GenBank/DDBJ whole genome shotgun (WGS) entry which is preliminary data.</text>
</comment>
<dbReference type="EMBL" id="JANAVB010025598">
    <property type="protein sequence ID" value="KAJ6820459.1"/>
    <property type="molecule type" value="Genomic_DNA"/>
</dbReference>
<gene>
    <name evidence="1" type="ORF">M6B38_397120</name>
</gene>
<evidence type="ECO:0000313" key="1">
    <source>
        <dbReference type="EMBL" id="KAJ6820459.1"/>
    </source>
</evidence>
<keyword evidence="1" id="KW-0418">Kinase</keyword>
<name>A0AAX6FVH4_IRIPA</name>